<dbReference type="AlphaFoldDB" id="A0A7J0GFI6"/>
<reference evidence="2 3" key="1">
    <citation type="submission" date="2019-07" db="EMBL/GenBank/DDBJ databases">
        <title>De Novo Assembly of kiwifruit Actinidia rufa.</title>
        <authorList>
            <person name="Sugita-Konishi S."/>
            <person name="Sato K."/>
            <person name="Mori E."/>
            <person name="Abe Y."/>
            <person name="Kisaki G."/>
            <person name="Hamano K."/>
            <person name="Suezawa K."/>
            <person name="Otani M."/>
            <person name="Fukuda T."/>
            <person name="Manabe T."/>
            <person name="Gomi K."/>
            <person name="Tabuchi M."/>
            <person name="Akimitsu K."/>
            <person name="Kataoka I."/>
        </authorList>
    </citation>
    <scope>NUCLEOTIDE SEQUENCE [LARGE SCALE GENOMIC DNA]</scope>
    <source>
        <strain evidence="3">cv. Fuchu</strain>
    </source>
</reference>
<proteinExistence type="predicted"/>
<gene>
    <name evidence="2" type="ORF">Acr_21g0000910</name>
</gene>
<sequence length="136" mass="15190">MDEPLLLNKGGGLEYGNKKPFLATTGTVYGITGTMFLAFSAPILVIAFLAIVHLIISGEEQFQEKEKSKRPCFRLWTLPVIVDGPFGVVSAAELIGIVLFSVYIGWAVYSYTVKNLDILSEFQYTFKEERYNPTLL</sequence>
<evidence type="ECO:0000313" key="2">
    <source>
        <dbReference type="EMBL" id="GFZ09492.1"/>
    </source>
</evidence>
<evidence type="ECO:0000313" key="3">
    <source>
        <dbReference type="Proteomes" id="UP000585474"/>
    </source>
</evidence>
<keyword evidence="1" id="KW-0812">Transmembrane</keyword>
<evidence type="ECO:0000256" key="1">
    <source>
        <dbReference type="SAM" id="Phobius"/>
    </source>
</evidence>
<dbReference type="OrthoDB" id="1738999at2759"/>
<protein>
    <submittedName>
        <fullName evidence="2">Ferric reduction oxidase 6</fullName>
    </submittedName>
</protein>
<feature type="transmembrane region" description="Helical" evidence="1">
    <location>
        <begin position="76"/>
        <end position="109"/>
    </location>
</feature>
<accession>A0A7J0GFI6</accession>
<keyword evidence="1" id="KW-0472">Membrane</keyword>
<comment type="caution">
    <text evidence="2">The sequence shown here is derived from an EMBL/GenBank/DDBJ whole genome shotgun (WGS) entry which is preliminary data.</text>
</comment>
<keyword evidence="3" id="KW-1185">Reference proteome</keyword>
<organism evidence="2 3">
    <name type="scientific">Actinidia rufa</name>
    <dbReference type="NCBI Taxonomy" id="165716"/>
    <lineage>
        <taxon>Eukaryota</taxon>
        <taxon>Viridiplantae</taxon>
        <taxon>Streptophyta</taxon>
        <taxon>Embryophyta</taxon>
        <taxon>Tracheophyta</taxon>
        <taxon>Spermatophyta</taxon>
        <taxon>Magnoliopsida</taxon>
        <taxon>eudicotyledons</taxon>
        <taxon>Gunneridae</taxon>
        <taxon>Pentapetalae</taxon>
        <taxon>asterids</taxon>
        <taxon>Ericales</taxon>
        <taxon>Actinidiaceae</taxon>
        <taxon>Actinidia</taxon>
    </lineage>
</organism>
<keyword evidence="1" id="KW-1133">Transmembrane helix</keyword>
<feature type="transmembrane region" description="Helical" evidence="1">
    <location>
        <begin position="28"/>
        <end position="56"/>
    </location>
</feature>
<name>A0A7J0GFI6_9ERIC</name>
<dbReference type="Proteomes" id="UP000585474">
    <property type="component" value="Unassembled WGS sequence"/>
</dbReference>
<dbReference type="EMBL" id="BJWL01000021">
    <property type="protein sequence ID" value="GFZ09492.1"/>
    <property type="molecule type" value="Genomic_DNA"/>
</dbReference>